<sequence>MKKVFLIFVLLIMMINVGTAAKSVFSLDIVIPTLNDVTGRFDGILSFKDVSNIKYGFDSGFSFPFIKYYLYDLKGTFDFSTLIDTVDYNTKFSIMATFGKREASIIIEQPVSSNLDFSTKYGIKFFLENFGGYMIIETTLKELYIGFTY</sequence>
<gene>
    <name evidence="1" type="ORF">JRV97_02995</name>
</gene>
<keyword evidence="2" id="KW-1185">Reference proteome</keyword>
<evidence type="ECO:0000313" key="1">
    <source>
        <dbReference type="EMBL" id="WGS65536.1"/>
    </source>
</evidence>
<evidence type="ECO:0008006" key="3">
    <source>
        <dbReference type="Google" id="ProtNLM"/>
    </source>
</evidence>
<accession>A0ABY8PSD0</accession>
<organism evidence="1 2">
    <name type="scientific">Marinitoga aeolica</name>
    <dbReference type="NCBI Taxonomy" id="2809031"/>
    <lineage>
        <taxon>Bacteria</taxon>
        <taxon>Thermotogati</taxon>
        <taxon>Thermotogota</taxon>
        <taxon>Thermotogae</taxon>
        <taxon>Petrotogales</taxon>
        <taxon>Petrotogaceae</taxon>
        <taxon>Marinitoga</taxon>
    </lineage>
</organism>
<reference evidence="1 2" key="1">
    <citation type="submission" date="2021-02" db="EMBL/GenBank/DDBJ databases">
        <title>Characterization of Marinitoga sp. nov. str. BP5-C20A.</title>
        <authorList>
            <person name="Erauso G."/>
            <person name="Postec A."/>
        </authorList>
    </citation>
    <scope>NUCLEOTIDE SEQUENCE [LARGE SCALE GENOMIC DNA]</scope>
    <source>
        <strain evidence="1 2">BP5-C20A</strain>
    </source>
</reference>
<dbReference type="RefSeq" id="WP_281000056.1">
    <property type="nucleotide sequence ID" value="NZ_CP069362.1"/>
</dbReference>
<proteinExistence type="predicted"/>
<dbReference type="EMBL" id="CP069362">
    <property type="protein sequence ID" value="WGS65536.1"/>
    <property type="molecule type" value="Genomic_DNA"/>
</dbReference>
<protein>
    <recommendedName>
        <fullName evidence="3">Outer membrane protein beta-barrel domain-containing protein</fullName>
    </recommendedName>
</protein>
<evidence type="ECO:0000313" key="2">
    <source>
        <dbReference type="Proteomes" id="UP001232493"/>
    </source>
</evidence>
<dbReference type="Proteomes" id="UP001232493">
    <property type="component" value="Chromosome"/>
</dbReference>
<name>A0ABY8PSD0_9BACT</name>